<gene>
    <name evidence="1" type="ORF">LJ757_18650</name>
</gene>
<dbReference type="EMBL" id="JAJFZV010000020">
    <property type="protein sequence ID" value="MCC3299782.1"/>
    <property type="molecule type" value="Genomic_DNA"/>
</dbReference>
<keyword evidence="2" id="KW-1185">Reference proteome</keyword>
<accession>A0A9X1MIW6</accession>
<name>A0A9X1MIW6_9MICC</name>
<proteinExistence type="predicted"/>
<sequence length="357" mass="40635">MQRITPGERASNYISWMSFKKVVPSDRSPDPLERSLAYTYATLRSKQDRSEAEETAFREMTAARVAVREVRAEAGLPRRSFKSKGMVTALRIETFYREKGRLPLASRDDERKVYGDLRNLRHRRTVGELPADTVAVLEQIPGALAVVRRPPLPELEKLEAWCAANKRMPRHDINNRSTPEEDLEVHLGQWLYRHIHRRPSAKETDTTRTVRERIFTLQDTYPPASAVKASAEARQVLDFIDREGRLPDRHRDTLLYAQARRVRHTYTARKGRFGADIAEFLAATSELPNPAESTWDGHFAEVREFTAANGRLPLIHSGPAPERRLAEWLAVAPYVDDAGRRDALESWLEGFSAASAA</sequence>
<dbReference type="AlphaFoldDB" id="A0A9X1MIW6"/>
<evidence type="ECO:0000313" key="1">
    <source>
        <dbReference type="EMBL" id="MCC3299782.1"/>
    </source>
</evidence>
<comment type="caution">
    <text evidence="1">The sequence shown here is derived from an EMBL/GenBank/DDBJ whole genome shotgun (WGS) entry which is preliminary data.</text>
</comment>
<organism evidence="1 2">
    <name type="scientific">Arthrobacter caoxuetaonis</name>
    <dbReference type="NCBI Taxonomy" id="2886935"/>
    <lineage>
        <taxon>Bacteria</taxon>
        <taxon>Bacillati</taxon>
        <taxon>Actinomycetota</taxon>
        <taxon>Actinomycetes</taxon>
        <taxon>Micrococcales</taxon>
        <taxon>Micrococcaceae</taxon>
        <taxon>Arthrobacter</taxon>
    </lineage>
</organism>
<protein>
    <submittedName>
        <fullName evidence="1">Uncharacterized protein</fullName>
    </submittedName>
</protein>
<evidence type="ECO:0000313" key="2">
    <source>
        <dbReference type="Proteomes" id="UP001139158"/>
    </source>
</evidence>
<reference evidence="1" key="1">
    <citation type="submission" date="2021-10" db="EMBL/GenBank/DDBJ databases">
        <title>Novel species in genus Arthrobacter.</title>
        <authorList>
            <person name="Liu Y."/>
        </authorList>
    </citation>
    <scope>NUCLEOTIDE SEQUENCE</scope>
    <source>
        <strain evidence="1">Zg-Y453</strain>
    </source>
</reference>
<dbReference type="Proteomes" id="UP001139158">
    <property type="component" value="Unassembled WGS sequence"/>
</dbReference>
<dbReference type="RefSeq" id="WP_227897782.1">
    <property type="nucleotide sequence ID" value="NZ_CP099467.1"/>
</dbReference>